<accession>A0A1B6Q0T6</accession>
<dbReference type="Gramene" id="KXG31532">
    <property type="protein sequence ID" value="KXG31532"/>
    <property type="gene ID" value="SORBI_3003G013300"/>
</dbReference>
<sequence length="226" mass="24192">MTTMVEEALAACTEATNRPLSFSPPGSPLADELRSPIYTPSNWDKLAELNEEARALGCQNVIHFGPGIQQEVDGQVITAGITEQVAEMMLEERRNNIVNSIFVPCEQPLLQTPIQKQQDKVEKAKAPRTTVGGLPRSSRQKAKVCSVPVSRRATHRLIKAFEVKGPNEPIGEQALEAFAKTFSTPLTPQQIAAVRSLTSLDSGAVMAASAQLAAAEGADTMGDAAL</sequence>
<evidence type="ECO:0000313" key="2">
    <source>
        <dbReference type="EMBL" id="KXG31532.1"/>
    </source>
</evidence>
<organism evidence="2 3">
    <name type="scientific">Sorghum bicolor</name>
    <name type="common">Sorghum</name>
    <name type="synonym">Sorghum vulgare</name>
    <dbReference type="NCBI Taxonomy" id="4558"/>
    <lineage>
        <taxon>Eukaryota</taxon>
        <taxon>Viridiplantae</taxon>
        <taxon>Streptophyta</taxon>
        <taxon>Embryophyta</taxon>
        <taxon>Tracheophyta</taxon>
        <taxon>Spermatophyta</taxon>
        <taxon>Magnoliopsida</taxon>
        <taxon>Liliopsida</taxon>
        <taxon>Poales</taxon>
        <taxon>Poaceae</taxon>
        <taxon>PACMAD clade</taxon>
        <taxon>Panicoideae</taxon>
        <taxon>Andropogonodae</taxon>
        <taxon>Andropogoneae</taxon>
        <taxon>Sorghinae</taxon>
        <taxon>Sorghum</taxon>
    </lineage>
</organism>
<dbReference type="Proteomes" id="UP000000768">
    <property type="component" value="Chromosome 3"/>
</dbReference>
<dbReference type="FunCoup" id="A0A1B6Q0T6">
    <property type="interactions" value="213"/>
</dbReference>
<evidence type="ECO:0000256" key="1">
    <source>
        <dbReference type="SAM" id="MobiDB-lite"/>
    </source>
</evidence>
<reference evidence="2 3" key="1">
    <citation type="journal article" date="2009" name="Nature">
        <title>The Sorghum bicolor genome and the diversification of grasses.</title>
        <authorList>
            <person name="Paterson A.H."/>
            <person name="Bowers J.E."/>
            <person name="Bruggmann R."/>
            <person name="Dubchak I."/>
            <person name="Grimwood J."/>
            <person name="Gundlach H."/>
            <person name="Haberer G."/>
            <person name="Hellsten U."/>
            <person name="Mitros T."/>
            <person name="Poliakov A."/>
            <person name="Schmutz J."/>
            <person name="Spannagl M."/>
            <person name="Tang H."/>
            <person name="Wang X."/>
            <person name="Wicker T."/>
            <person name="Bharti A.K."/>
            <person name="Chapman J."/>
            <person name="Feltus F.A."/>
            <person name="Gowik U."/>
            <person name="Grigoriev I.V."/>
            <person name="Lyons E."/>
            <person name="Maher C.A."/>
            <person name="Martis M."/>
            <person name="Narechania A."/>
            <person name="Otillar R.P."/>
            <person name="Penning B.W."/>
            <person name="Salamov A.A."/>
            <person name="Wang Y."/>
            <person name="Zhang L."/>
            <person name="Carpita N.C."/>
            <person name="Freeling M."/>
            <person name="Gingle A.R."/>
            <person name="Hash C.T."/>
            <person name="Keller B."/>
            <person name="Klein P."/>
            <person name="Kresovich S."/>
            <person name="McCann M.C."/>
            <person name="Ming R."/>
            <person name="Peterson D.G."/>
            <person name="Mehboob-ur-Rahman"/>
            <person name="Ware D."/>
            <person name="Westhoff P."/>
            <person name="Mayer K.F."/>
            <person name="Messing J."/>
            <person name="Rokhsar D.S."/>
        </authorList>
    </citation>
    <scope>NUCLEOTIDE SEQUENCE [LARGE SCALE GENOMIC DNA]</scope>
    <source>
        <strain evidence="3">cv. BTx623</strain>
    </source>
</reference>
<dbReference type="InParanoid" id="A0A1B6Q0T6"/>
<keyword evidence="3" id="KW-1185">Reference proteome</keyword>
<gene>
    <name evidence="2" type="ORF">SORBI_3003G013300</name>
</gene>
<protein>
    <submittedName>
        <fullName evidence="2">Uncharacterized protein</fullName>
    </submittedName>
</protein>
<evidence type="ECO:0000313" key="3">
    <source>
        <dbReference type="Proteomes" id="UP000000768"/>
    </source>
</evidence>
<feature type="region of interest" description="Disordered" evidence="1">
    <location>
        <begin position="116"/>
        <end position="137"/>
    </location>
</feature>
<reference evidence="3" key="2">
    <citation type="journal article" date="2018" name="Plant J.">
        <title>The Sorghum bicolor reference genome: improved assembly, gene annotations, a transcriptome atlas, and signatures of genome organization.</title>
        <authorList>
            <person name="McCormick R.F."/>
            <person name="Truong S.K."/>
            <person name="Sreedasyam A."/>
            <person name="Jenkins J."/>
            <person name="Shu S."/>
            <person name="Sims D."/>
            <person name="Kennedy M."/>
            <person name="Amirebrahimi M."/>
            <person name="Weers B.D."/>
            <person name="McKinley B."/>
            <person name="Mattison A."/>
            <person name="Morishige D.T."/>
            <person name="Grimwood J."/>
            <person name="Schmutz J."/>
            <person name="Mullet J.E."/>
        </authorList>
    </citation>
    <scope>NUCLEOTIDE SEQUENCE [LARGE SCALE GENOMIC DNA]</scope>
    <source>
        <strain evidence="3">cv. BTx623</strain>
    </source>
</reference>
<proteinExistence type="predicted"/>
<dbReference type="AlphaFoldDB" id="A0A1B6Q0T6"/>
<name>A0A1B6Q0T6_SORBI</name>
<dbReference type="EMBL" id="CM000762">
    <property type="protein sequence ID" value="KXG31532.1"/>
    <property type="molecule type" value="Genomic_DNA"/>
</dbReference>